<comment type="caution">
    <text evidence="1">The sequence shown here is derived from an EMBL/GenBank/DDBJ whole genome shotgun (WGS) entry which is preliminary data.</text>
</comment>
<reference evidence="1" key="1">
    <citation type="submission" date="2022-08" db="EMBL/GenBank/DDBJ databases">
        <authorList>
            <person name="Gutierrez-Valencia J."/>
        </authorList>
    </citation>
    <scope>NUCLEOTIDE SEQUENCE</scope>
</reference>
<protein>
    <recommendedName>
        <fullName evidence="3">F-box protein</fullName>
    </recommendedName>
</protein>
<sequence length="237" mass="26545">MVAAAAASDLTEEDRISELPDEIIHNILHRVKRSKEAKLETAGFKALPLRFPGGCCSSRKQKRRCFSTPRKSEDLQELLLAAASLSEDDDGSRSPLEIVVSTFPPAYGNRLSSAYCFPDGAFLNCRRTKSIHLRGVESLDLSHPNLKTISIGETKHGNVLQLKLISAPLLHTLRFRNTDECKLNAESEIFDSEPQKRSKPLPWLRIGNDEGSAFKLRTLRLSYSRMEKPLEIDAPNF</sequence>
<organism evidence="1 2">
    <name type="scientific">Linum tenue</name>
    <dbReference type="NCBI Taxonomy" id="586396"/>
    <lineage>
        <taxon>Eukaryota</taxon>
        <taxon>Viridiplantae</taxon>
        <taxon>Streptophyta</taxon>
        <taxon>Embryophyta</taxon>
        <taxon>Tracheophyta</taxon>
        <taxon>Spermatophyta</taxon>
        <taxon>Magnoliopsida</taxon>
        <taxon>eudicotyledons</taxon>
        <taxon>Gunneridae</taxon>
        <taxon>Pentapetalae</taxon>
        <taxon>rosids</taxon>
        <taxon>fabids</taxon>
        <taxon>Malpighiales</taxon>
        <taxon>Linaceae</taxon>
        <taxon>Linum</taxon>
    </lineage>
</organism>
<dbReference type="AlphaFoldDB" id="A0AAV0R4J0"/>
<evidence type="ECO:0000313" key="2">
    <source>
        <dbReference type="Proteomes" id="UP001154282"/>
    </source>
</evidence>
<dbReference type="Proteomes" id="UP001154282">
    <property type="component" value="Unassembled WGS sequence"/>
</dbReference>
<name>A0AAV0R4J0_9ROSI</name>
<accession>A0AAV0R4J0</accession>
<evidence type="ECO:0000313" key="1">
    <source>
        <dbReference type="EMBL" id="CAI0552215.1"/>
    </source>
</evidence>
<proteinExistence type="predicted"/>
<evidence type="ECO:0008006" key="3">
    <source>
        <dbReference type="Google" id="ProtNLM"/>
    </source>
</evidence>
<keyword evidence="2" id="KW-1185">Reference proteome</keyword>
<gene>
    <name evidence="1" type="ORF">LITE_LOCUS46316</name>
</gene>
<dbReference type="EMBL" id="CAMGYJ010000010">
    <property type="protein sequence ID" value="CAI0552215.1"/>
    <property type="molecule type" value="Genomic_DNA"/>
</dbReference>